<accession>A0ACC0MTF5</accession>
<proteinExistence type="predicted"/>
<reference evidence="1" key="1">
    <citation type="submission" date="2022-02" db="EMBL/GenBank/DDBJ databases">
        <title>Plant Genome Project.</title>
        <authorList>
            <person name="Zhang R.-G."/>
        </authorList>
    </citation>
    <scope>NUCLEOTIDE SEQUENCE</scope>
    <source>
        <strain evidence="1">AT1</strain>
    </source>
</reference>
<gene>
    <name evidence="1" type="ORF">RHMOL_Rhmol08G0251200</name>
</gene>
<evidence type="ECO:0000313" key="1">
    <source>
        <dbReference type="EMBL" id="KAI8543846.1"/>
    </source>
</evidence>
<protein>
    <submittedName>
        <fullName evidence="1">Uncharacterized protein</fullName>
    </submittedName>
</protein>
<dbReference type="Proteomes" id="UP001062846">
    <property type="component" value="Chromosome 8"/>
</dbReference>
<keyword evidence="2" id="KW-1185">Reference proteome</keyword>
<sequence length="262" mass="29693">MINKQRNKNRELGSKNQPLFILFIDNLSKGVDQGWLRKTFNNYGVVKDAFIPSCKRSKRTGSKFGFVRYDCHVSAGVTISTSNGLWVSDKKLFVKEASFGRVAYRNVVAKLYKLISINDLKVQMAGMGLDNIDIKAIGGRSVILTCSSREMEKLIEEKCFQRWFYESKSWNGQAACTERFVWLCCYGMPLNGWSNNFFKSIGESWGSFISTDESTMKMSSFAEAKILIATNIFKEIDEWIIVEVGEKSYCGGLGYKLGNRAI</sequence>
<dbReference type="EMBL" id="CM046395">
    <property type="protein sequence ID" value="KAI8543846.1"/>
    <property type="molecule type" value="Genomic_DNA"/>
</dbReference>
<name>A0ACC0MTF5_RHOML</name>
<comment type="caution">
    <text evidence="1">The sequence shown here is derived from an EMBL/GenBank/DDBJ whole genome shotgun (WGS) entry which is preliminary data.</text>
</comment>
<organism evidence="1 2">
    <name type="scientific">Rhododendron molle</name>
    <name type="common">Chinese azalea</name>
    <name type="synonym">Azalea mollis</name>
    <dbReference type="NCBI Taxonomy" id="49168"/>
    <lineage>
        <taxon>Eukaryota</taxon>
        <taxon>Viridiplantae</taxon>
        <taxon>Streptophyta</taxon>
        <taxon>Embryophyta</taxon>
        <taxon>Tracheophyta</taxon>
        <taxon>Spermatophyta</taxon>
        <taxon>Magnoliopsida</taxon>
        <taxon>eudicotyledons</taxon>
        <taxon>Gunneridae</taxon>
        <taxon>Pentapetalae</taxon>
        <taxon>asterids</taxon>
        <taxon>Ericales</taxon>
        <taxon>Ericaceae</taxon>
        <taxon>Ericoideae</taxon>
        <taxon>Rhodoreae</taxon>
        <taxon>Rhododendron</taxon>
    </lineage>
</organism>
<evidence type="ECO:0000313" key="2">
    <source>
        <dbReference type="Proteomes" id="UP001062846"/>
    </source>
</evidence>